<evidence type="ECO:0000259" key="12">
    <source>
        <dbReference type="Pfam" id="PF04715"/>
    </source>
</evidence>
<dbReference type="STRING" id="1198029.A0A1U7LSR7"/>
<dbReference type="InterPro" id="IPR019999">
    <property type="entry name" value="Anth_synth_I-like"/>
</dbReference>
<dbReference type="InterPro" id="IPR017926">
    <property type="entry name" value="GATASE"/>
</dbReference>
<dbReference type="InterPro" id="IPR015890">
    <property type="entry name" value="Chorismate_C"/>
</dbReference>
<dbReference type="Pfam" id="PF04715">
    <property type="entry name" value="Anth_synt_I_N"/>
    <property type="match status" value="1"/>
</dbReference>
<dbReference type="PROSITE" id="PS51273">
    <property type="entry name" value="GATASE_TYPE_1"/>
    <property type="match status" value="1"/>
</dbReference>
<sequence>MSPVPRILLIDSYDSYSYNLRSLLLKNIPGSRVVTIRNDQFSLEELQLYLPAFDSVVIGPGPGNPSNPKDIGVIGHVWNCDIPTLGVCLGMQTLCMAFGGEVKRLSAVKHGQISFLEHFASDIYANSKEIQAVRYHSLHCTLPKDLEALSWADDEENGRVLMGVRHPYKPYWGVQYHPESVCSTEGNRLILNFWDLASNWNKSNRPSRQLECHFDFDIMPQSLPSSITSVNLSRGTGIALQSTLLGTDIVQRLNLHKEDPVTLLESLSVPGRYSLVGVPCNKSEIIQYFIHDLHVTVTQNGCATTLPHEGDIWSWLAKFMAARATSPVFPDIPFSGGLIGYFSYEAGVSSLNVAVRGSRHRPDVNLVFVFRSVVIDTHKSMIYIQSLQQNDDWVNKTALLLQTATASPPPISTNHRAEISIPEEAKYKSNIAKCTEHLLSGNSYELCLTAQTRVLLPLDVPSWSLYHSLRSRNPAPYAAYLRLGSTTVLSSSPERFLSWTRDGKVELRPIKGTIRKTPTTTFAEAESKLRVPKEMAENLMIVDLIRHDLHCITDDVTVPKLMQVEEYRTVFQLVSVIQGQLSPPYTGFDVLSRSLPPGSMTGAPKKRSVEILQTLEEEERVFVEMETSALLSVPQYRRKLMENGK</sequence>
<dbReference type="Gene3D" id="3.40.50.880">
    <property type="match status" value="1"/>
</dbReference>
<dbReference type="GO" id="GO:0005737">
    <property type="term" value="C:cytoplasm"/>
    <property type="evidence" value="ECO:0007669"/>
    <property type="project" value="TreeGrafter"/>
</dbReference>
<dbReference type="GO" id="GO:0000162">
    <property type="term" value="P:L-tryptophan biosynthetic process"/>
    <property type="evidence" value="ECO:0007669"/>
    <property type="project" value="TreeGrafter"/>
</dbReference>
<dbReference type="NCBIfam" id="TIGR01823">
    <property type="entry name" value="PabB-fungal"/>
    <property type="match status" value="1"/>
</dbReference>
<gene>
    <name evidence="13" type="ORF">NEOLI_002072</name>
</gene>
<dbReference type="NCBIfam" id="TIGR00566">
    <property type="entry name" value="trpG_papA"/>
    <property type="match status" value="1"/>
</dbReference>
<keyword evidence="7" id="KW-0315">Glutamine amidotransferase</keyword>
<evidence type="ECO:0000256" key="6">
    <source>
        <dbReference type="ARBA" id="ARBA00022909"/>
    </source>
</evidence>
<dbReference type="UniPathway" id="UPA00077">
    <property type="reaction ID" value="UER00149"/>
</dbReference>
<evidence type="ECO:0000256" key="7">
    <source>
        <dbReference type="ARBA" id="ARBA00022962"/>
    </source>
</evidence>
<evidence type="ECO:0000256" key="5">
    <source>
        <dbReference type="ARBA" id="ARBA00022679"/>
    </source>
</evidence>
<dbReference type="GO" id="GO:0008153">
    <property type="term" value="P:4-aminobenzoate biosynthetic process"/>
    <property type="evidence" value="ECO:0007669"/>
    <property type="project" value="TreeGrafter"/>
</dbReference>
<dbReference type="SUPFAM" id="SSF56322">
    <property type="entry name" value="ADC synthase"/>
    <property type="match status" value="1"/>
</dbReference>
<keyword evidence="5" id="KW-0808">Transferase</keyword>
<dbReference type="Pfam" id="PF00425">
    <property type="entry name" value="Chorismate_bind"/>
    <property type="match status" value="1"/>
</dbReference>
<evidence type="ECO:0000259" key="11">
    <source>
        <dbReference type="Pfam" id="PF00425"/>
    </source>
</evidence>
<dbReference type="GO" id="GO:0046820">
    <property type="term" value="F:4-amino-4-deoxychorismate synthase activity"/>
    <property type="evidence" value="ECO:0007669"/>
    <property type="project" value="UniProtKB-EC"/>
</dbReference>
<keyword evidence="6" id="KW-0289">Folate biosynthesis</keyword>
<dbReference type="Pfam" id="PF00117">
    <property type="entry name" value="GATase"/>
    <property type="match status" value="1"/>
</dbReference>
<evidence type="ECO:0000259" key="10">
    <source>
        <dbReference type="Pfam" id="PF00117"/>
    </source>
</evidence>
<dbReference type="EMBL" id="LXFE01000337">
    <property type="protein sequence ID" value="OLL25669.1"/>
    <property type="molecule type" value="Genomic_DNA"/>
</dbReference>
<evidence type="ECO:0000256" key="9">
    <source>
        <dbReference type="ARBA" id="ARBA00031904"/>
    </source>
</evidence>
<dbReference type="PANTHER" id="PTHR11236:SF18">
    <property type="entry name" value="AMINODEOXYCHORISMATE SYNTHASE"/>
    <property type="match status" value="1"/>
</dbReference>
<evidence type="ECO:0000256" key="3">
    <source>
        <dbReference type="ARBA" id="ARBA00005970"/>
    </source>
</evidence>
<comment type="caution">
    <text evidence="13">The sequence shown here is derived from an EMBL/GenBank/DDBJ whole genome shotgun (WGS) entry which is preliminary data.</text>
</comment>
<dbReference type="PRINTS" id="PR00097">
    <property type="entry name" value="ANTSNTHASEII"/>
</dbReference>
<evidence type="ECO:0000256" key="4">
    <source>
        <dbReference type="ARBA" id="ARBA00013139"/>
    </source>
</evidence>
<evidence type="ECO:0000313" key="13">
    <source>
        <dbReference type="EMBL" id="OLL25669.1"/>
    </source>
</evidence>
<comment type="similarity">
    <text evidence="3">In the C-terminal section; belongs to the anthranilate synthase component I family.</text>
</comment>
<dbReference type="GO" id="GO:0046656">
    <property type="term" value="P:folic acid biosynthetic process"/>
    <property type="evidence" value="ECO:0007669"/>
    <property type="project" value="UniProtKB-KW"/>
</dbReference>
<dbReference type="EC" id="2.6.1.85" evidence="4"/>
<dbReference type="SUPFAM" id="SSF52317">
    <property type="entry name" value="Class I glutamine amidotransferase-like"/>
    <property type="match status" value="1"/>
</dbReference>
<feature type="domain" description="Anthranilate synthase component I N-terminal" evidence="12">
    <location>
        <begin position="254"/>
        <end position="384"/>
    </location>
</feature>
<evidence type="ECO:0000313" key="14">
    <source>
        <dbReference type="Proteomes" id="UP000186594"/>
    </source>
</evidence>
<dbReference type="OMA" id="DWSVNIR"/>
<evidence type="ECO:0000256" key="8">
    <source>
        <dbReference type="ARBA" id="ARBA00031329"/>
    </source>
</evidence>
<name>A0A1U7LSR7_NEOID</name>
<dbReference type="Gene3D" id="3.60.120.10">
    <property type="entry name" value="Anthranilate synthase"/>
    <property type="match status" value="1"/>
</dbReference>
<organism evidence="13 14">
    <name type="scientific">Neolecta irregularis (strain DAH-3)</name>
    <dbReference type="NCBI Taxonomy" id="1198029"/>
    <lineage>
        <taxon>Eukaryota</taxon>
        <taxon>Fungi</taxon>
        <taxon>Dikarya</taxon>
        <taxon>Ascomycota</taxon>
        <taxon>Taphrinomycotina</taxon>
        <taxon>Neolectales</taxon>
        <taxon>Neolectaceae</taxon>
        <taxon>Neolecta</taxon>
    </lineage>
</organism>
<dbReference type="InterPro" id="IPR006805">
    <property type="entry name" value="Anth_synth_I_N"/>
</dbReference>
<keyword evidence="14" id="KW-1185">Reference proteome</keyword>
<feature type="domain" description="Chorismate-utilising enzyme C-terminal" evidence="11">
    <location>
        <begin position="424"/>
        <end position="620"/>
    </location>
</feature>
<proteinExistence type="inferred from homology"/>
<dbReference type="InterPro" id="IPR006221">
    <property type="entry name" value="TrpG/PapA_dom"/>
</dbReference>
<dbReference type="InterPro" id="IPR005801">
    <property type="entry name" value="ADC_synthase"/>
</dbReference>
<accession>A0A1U7LSR7</accession>
<dbReference type="PRINTS" id="PR00096">
    <property type="entry name" value="GATASE"/>
</dbReference>
<dbReference type="InterPro" id="IPR010117">
    <property type="entry name" value="PabB_fungal"/>
</dbReference>
<protein>
    <recommendedName>
        <fullName evidence="4">aminodeoxychorismate synthase</fullName>
        <ecNumber evidence="4">2.6.1.85</ecNumber>
    </recommendedName>
    <alternativeName>
        <fullName evidence="8">Para-aminobenzoate synthase</fullName>
    </alternativeName>
    <alternativeName>
        <fullName evidence="9">p-aminobenzoic acid synthase</fullName>
    </alternativeName>
</protein>
<dbReference type="PRINTS" id="PR00099">
    <property type="entry name" value="CPSGATASE"/>
</dbReference>
<comment type="pathway">
    <text evidence="2">Cofactor biosynthesis; tetrahydrofolate biosynthesis; 4-aminobenzoate from chorismate: step 1/2.</text>
</comment>
<dbReference type="Proteomes" id="UP000186594">
    <property type="component" value="Unassembled WGS sequence"/>
</dbReference>
<dbReference type="CDD" id="cd01743">
    <property type="entry name" value="GATase1_Anthranilate_Synthase"/>
    <property type="match status" value="1"/>
</dbReference>
<dbReference type="OrthoDB" id="64220at2759"/>
<dbReference type="PANTHER" id="PTHR11236">
    <property type="entry name" value="AMINOBENZOATE/ANTHRANILATE SYNTHASE"/>
    <property type="match status" value="1"/>
</dbReference>
<feature type="domain" description="Glutamine amidotransferase" evidence="10">
    <location>
        <begin position="8"/>
        <end position="193"/>
    </location>
</feature>
<dbReference type="InterPro" id="IPR029062">
    <property type="entry name" value="Class_I_gatase-like"/>
</dbReference>
<dbReference type="AlphaFoldDB" id="A0A1U7LSR7"/>
<reference evidence="13 14" key="1">
    <citation type="submission" date="2016-04" db="EMBL/GenBank/DDBJ databases">
        <title>Evolutionary innovation and constraint leading to complex multicellularity in the Ascomycota.</title>
        <authorList>
            <person name="Cisse O."/>
            <person name="Nguyen A."/>
            <person name="Hewitt D.A."/>
            <person name="Jedd G."/>
            <person name="Stajich J.E."/>
        </authorList>
    </citation>
    <scope>NUCLEOTIDE SEQUENCE [LARGE SCALE GENOMIC DNA]</scope>
    <source>
        <strain evidence="13 14">DAH-3</strain>
    </source>
</reference>
<comment type="catalytic activity">
    <reaction evidence="1">
        <text>chorismate + L-glutamine = 4-amino-4-deoxychorismate + L-glutamate</text>
        <dbReference type="Rhea" id="RHEA:11672"/>
        <dbReference type="ChEBI" id="CHEBI:29748"/>
        <dbReference type="ChEBI" id="CHEBI:29985"/>
        <dbReference type="ChEBI" id="CHEBI:58359"/>
        <dbReference type="ChEBI" id="CHEBI:58406"/>
        <dbReference type="EC" id="2.6.1.85"/>
    </reaction>
</comment>
<dbReference type="GO" id="GO:0046654">
    <property type="term" value="P:tetrahydrofolate biosynthetic process"/>
    <property type="evidence" value="ECO:0007669"/>
    <property type="project" value="UniProtKB-UniPathway"/>
</dbReference>
<evidence type="ECO:0000256" key="2">
    <source>
        <dbReference type="ARBA" id="ARBA00005009"/>
    </source>
</evidence>
<evidence type="ECO:0000256" key="1">
    <source>
        <dbReference type="ARBA" id="ARBA00001000"/>
    </source>
</evidence>